<accession>A0A5S4VHM6</accession>
<name>A0A5S4VHM6_9FIRM</name>
<keyword evidence="1" id="KW-0067">ATP-binding</keyword>
<dbReference type="EMBL" id="VSTF01000022">
    <property type="protein sequence ID" value="TYL57051.1"/>
    <property type="molecule type" value="Genomic_DNA"/>
</dbReference>
<sequence>MVNIDDKLKAMKSLVDAGSYFVMNRARQYGKTTTLGILAEYLKKEYAVVSLDFQMLSNADFADEETFVYSFADIFLEAIREENTENVISVHDVQELKNALENGKIKGLRNLFVFLSRLCASAEKPVVLIIDEVDSATNNQVFLDFLAQLRGYYLARKVKATFKSVILAGVYDIKNLKLKLRPEGEHKYNSPWNIATSFDVDMSFSVDGIAGMLKEYETDYNTGMDVREVAVSIYEYTSGYPFLVSLICKTIAENISLKSERLKGNLAWSKEGVSEAVKIILKEQATIFDSLIKQIDTYKELREMLYAILFQGSRLSFNPYNESINLALMFGYVKEKDGSLVIANRIFEMQLYNYFLSKDELLETTYQEAQSNKNQFIKNGTLNMDLVIEKFVTYFHDVYGDNDQKFIEEYGRKFFLLYLKPIINGTGNYYIEAETRDAKRTDVIVDYLGEQFIIELKIWNGEKYNTEGEEQVAGYLERYHLKKGYLLSFSFNKKKEVGVKNVVYGDKVIVEAVV</sequence>
<reference evidence="1 2" key="2">
    <citation type="submission" date="2019-09" db="EMBL/GenBank/DDBJ databases">
        <title>Strain-level analysis of Eubacterium rectale using genomes from metagenomes.</title>
        <authorList>
            <person name="Karcher N."/>
            <person name="Segata N."/>
        </authorList>
    </citation>
    <scope>NUCLEOTIDE SEQUENCE [LARGE SCALE GENOMIC DNA]</scope>
    <source>
        <strain evidence="1 2">T3WBe13</strain>
    </source>
</reference>
<keyword evidence="1" id="KW-0547">Nucleotide-binding</keyword>
<proteinExistence type="predicted"/>
<comment type="caution">
    <text evidence="1">The sequence shown here is derived from an EMBL/GenBank/DDBJ whole genome shotgun (WGS) entry which is preliminary data.</text>
</comment>
<protein>
    <submittedName>
        <fullName evidence="1">ATP-binding protein</fullName>
    </submittedName>
</protein>
<reference evidence="1 2" key="1">
    <citation type="submission" date="2019-08" db="EMBL/GenBank/DDBJ databases">
        <authorList>
            <person name="Duncan S."/>
            <person name="Walker A."/>
        </authorList>
    </citation>
    <scope>NUCLEOTIDE SEQUENCE [LARGE SCALE GENOMIC DNA]</scope>
    <source>
        <strain evidence="1 2">T3WBe13</strain>
    </source>
</reference>
<dbReference type="Proteomes" id="UP000324327">
    <property type="component" value="Unassembled WGS sequence"/>
</dbReference>
<organism evidence="1 2">
    <name type="scientific">Agathobacter rectalis</name>
    <dbReference type="NCBI Taxonomy" id="39491"/>
    <lineage>
        <taxon>Bacteria</taxon>
        <taxon>Bacillati</taxon>
        <taxon>Bacillota</taxon>
        <taxon>Clostridia</taxon>
        <taxon>Lachnospirales</taxon>
        <taxon>Lachnospiraceae</taxon>
        <taxon>Agathobacter</taxon>
    </lineage>
</organism>
<dbReference type="GO" id="GO:0005524">
    <property type="term" value="F:ATP binding"/>
    <property type="evidence" value="ECO:0007669"/>
    <property type="project" value="UniProtKB-KW"/>
</dbReference>
<dbReference type="Gene3D" id="3.40.50.300">
    <property type="entry name" value="P-loop containing nucleotide triphosphate hydrolases"/>
    <property type="match status" value="1"/>
</dbReference>
<gene>
    <name evidence="1" type="ORF">FYL31_13910</name>
</gene>
<dbReference type="AlphaFoldDB" id="A0A5S4VHM6"/>
<dbReference type="Pfam" id="PF14516">
    <property type="entry name" value="AAA_35"/>
    <property type="match status" value="1"/>
</dbReference>
<evidence type="ECO:0000313" key="1">
    <source>
        <dbReference type="EMBL" id="TYL57051.1"/>
    </source>
</evidence>
<evidence type="ECO:0000313" key="2">
    <source>
        <dbReference type="Proteomes" id="UP000324327"/>
    </source>
</evidence>
<dbReference type="SUPFAM" id="SSF52540">
    <property type="entry name" value="P-loop containing nucleoside triphosphate hydrolases"/>
    <property type="match status" value="1"/>
</dbReference>
<dbReference type="InterPro" id="IPR027417">
    <property type="entry name" value="P-loop_NTPase"/>
</dbReference>